<accession>A0ABP8GTJ1</accession>
<dbReference type="EMBL" id="BAABET010000010">
    <property type="protein sequence ID" value="GAA4329726.1"/>
    <property type="molecule type" value="Genomic_DNA"/>
</dbReference>
<dbReference type="Proteomes" id="UP001501115">
    <property type="component" value="Unassembled WGS sequence"/>
</dbReference>
<reference evidence="2" key="1">
    <citation type="journal article" date="2019" name="Int. J. Syst. Evol. Microbiol.">
        <title>The Global Catalogue of Microorganisms (GCM) 10K type strain sequencing project: providing services to taxonomists for standard genome sequencing and annotation.</title>
        <authorList>
            <consortium name="The Broad Institute Genomics Platform"/>
            <consortium name="The Broad Institute Genome Sequencing Center for Infectious Disease"/>
            <person name="Wu L."/>
            <person name="Ma J."/>
        </authorList>
    </citation>
    <scope>NUCLEOTIDE SEQUENCE [LARGE SCALE GENOMIC DNA]</scope>
    <source>
        <strain evidence="2">JCM 31290</strain>
    </source>
</reference>
<gene>
    <name evidence="1" type="ORF">GCM10023086_58980</name>
</gene>
<comment type="caution">
    <text evidence="1">The sequence shown here is derived from an EMBL/GenBank/DDBJ whole genome shotgun (WGS) entry which is preliminary data.</text>
</comment>
<name>A0ABP8GTJ1_9ACTN</name>
<sequence length="39" mass="4328">MTDMRKQRKPWSPFERWTIGLAAASLLVGIIAAVGQLSQ</sequence>
<proteinExistence type="predicted"/>
<evidence type="ECO:0000313" key="2">
    <source>
        <dbReference type="Proteomes" id="UP001501115"/>
    </source>
</evidence>
<evidence type="ECO:0000313" key="1">
    <source>
        <dbReference type="EMBL" id="GAA4329726.1"/>
    </source>
</evidence>
<protein>
    <submittedName>
        <fullName evidence="1">Uncharacterized protein</fullName>
    </submittedName>
</protein>
<organism evidence="1 2">
    <name type="scientific">Streptomyces venetus</name>
    <dbReference type="NCBI Taxonomy" id="1701086"/>
    <lineage>
        <taxon>Bacteria</taxon>
        <taxon>Bacillati</taxon>
        <taxon>Actinomycetota</taxon>
        <taxon>Actinomycetes</taxon>
        <taxon>Kitasatosporales</taxon>
        <taxon>Streptomycetaceae</taxon>
        <taxon>Streptomyces</taxon>
    </lineage>
</organism>
<keyword evidence="2" id="KW-1185">Reference proteome</keyword>